<evidence type="ECO:0000259" key="1">
    <source>
        <dbReference type="Pfam" id="PF09537"/>
    </source>
</evidence>
<dbReference type="InterPro" id="IPR019052">
    <property type="entry name" value="DUF2383"/>
</dbReference>
<dbReference type="InterPro" id="IPR011971">
    <property type="entry name" value="CHP02284"/>
</dbReference>
<dbReference type="Gene3D" id="1.20.1260.10">
    <property type="match status" value="1"/>
</dbReference>
<feature type="domain" description="DUF2383" evidence="1">
    <location>
        <begin position="9"/>
        <end position="118"/>
    </location>
</feature>
<dbReference type="AlphaFoldDB" id="A0A4Q0M932"/>
<proteinExistence type="predicted"/>
<accession>A0A4Q0M932</accession>
<evidence type="ECO:0000313" key="3">
    <source>
        <dbReference type="Proteomes" id="UP000290848"/>
    </source>
</evidence>
<organism evidence="2 3">
    <name type="scientific">Arcticibacter tournemirensis</name>
    <dbReference type="NCBI Taxonomy" id="699437"/>
    <lineage>
        <taxon>Bacteria</taxon>
        <taxon>Pseudomonadati</taxon>
        <taxon>Bacteroidota</taxon>
        <taxon>Sphingobacteriia</taxon>
        <taxon>Sphingobacteriales</taxon>
        <taxon>Sphingobacteriaceae</taxon>
        <taxon>Arcticibacter</taxon>
    </lineage>
</organism>
<dbReference type="Proteomes" id="UP000290848">
    <property type="component" value="Unassembled WGS sequence"/>
</dbReference>
<name>A0A4Q0M932_9SPHI</name>
<dbReference type="NCBIfam" id="TIGR02284">
    <property type="entry name" value="PA2169 family four-helix-bundle protein"/>
    <property type="match status" value="1"/>
</dbReference>
<protein>
    <submittedName>
        <fullName evidence="2">PA2169 family four-helix-bundle protein</fullName>
    </submittedName>
</protein>
<dbReference type="EMBL" id="RXOC01000006">
    <property type="protein sequence ID" value="RXF69698.1"/>
    <property type="molecule type" value="Genomic_DNA"/>
</dbReference>
<sequence length="152" mass="16798">MEISNEKSVANLKHLLSICNDGKEGYRTASDNADSAELKGIFTTYSIQRAEFEMQLKTCIQQCNADPDNESGGPIGVLHRTWMDIKAALSSNDNKVILEACITGEKAAVEAYDNALEDNDLSPEVRQILVSQRDGINDCLRNIQTLEIQYTA</sequence>
<evidence type="ECO:0000313" key="2">
    <source>
        <dbReference type="EMBL" id="RXF69698.1"/>
    </source>
</evidence>
<gene>
    <name evidence="2" type="ORF">EKH83_10605</name>
</gene>
<comment type="caution">
    <text evidence="2">The sequence shown here is derived from an EMBL/GenBank/DDBJ whole genome shotgun (WGS) entry which is preliminary data.</text>
</comment>
<reference evidence="2 3" key="1">
    <citation type="submission" date="2018-12" db="EMBL/GenBank/DDBJ databases">
        <title>The Draft Genome Sequence of the Soil Bacterium Pedobacter tournemirensis R1.</title>
        <authorList>
            <person name="He J."/>
        </authorList>
    </citation>
    <scope>NUCLEOTIDE SEQUENCE [LARGE SCALE GENOMIC DNA]</scope>
    <source>
        <strain evidence="2 3">R1</strain>
    </source>
</reference>
<dbReference type="InterPro" id="IPR012347">
    <property type="entry name" value="Ferritin-like"/>
</dbReference>
<dbReference type="InterPro" id="IPR009078">
    <property type="entry name" value="Ferritin-like_SF"/>
</dbReference>
<dbReference type="Pfam" id="PF09537">
    <property type="entry name" value="DUF2383"/>
    <property type="match status" value="1"/>
</dbReference>
<dbReference type="RefSeq" id="WP_128769398.1">
    <property type="nucleotide sequence ID" value="NZ_RXOC01000006.1"/>
</dbReference>
<dbReference type="SUPFAM" id="SSF47240">
    <property type="entry name" value="Ferritin-like"/>
    <property type="match status" value="1"/>
</dbReference>